<reference evidence="1 2" key="1">
    <citation type="submission" date="2017-12" db="EMBL/GenBank/DDBJ databases">
        <title>Comparative genomics of Botrytis spp.</title>
        <authorList>
            <person name="Valero-Jimenez C.A."/>
            <person name="Tapia P."/>
            <person name="Veloso J."/>
            <person name="Silva-Moreno E."/>
            <person name="Staats M."/>
            <person name="Valdes J.H."/>
            <person name="Van Kan J.A.L."/>
        </authorList>
    </citation>
    <scope>NUCLEOTIDE SEQUENCE [LARGE SCALE GENOMIC DNA]</scope>
    <source>
        <strain evidence="1 2">MUCL3349</strain>
    </source>
</reference>
<proteinExistence type="predicted"/>
<organism evidence="1 2">
    <name type="scientific">Botrytis porri</name>
    <dbReference type="NCBI Taxonomy" id="87229"/>
    <lineage>
        <taxon>Eukaryota</taxon>
        <taxon>Fungi</taxon>
        <taxon>Dikarya</taxon>
        <taxon>Ascomycota</taxon>
        <taxon>Pezizomycotina</taxon>
        <taxon>Leotiomycetes</taxon>
        <taxon>Helotiales</taxon>
        <taxon>Sclerotiniaceae</taxon>
        <taxon>Botrytis</taxon>
    </lineage>
</organism>
<dbReference type="AlphaFoldDB" id="A0A4Z1KPD7"/>
<name>A0A4Z1KPD7_9HELO</name>
<accession>A0A4Z1KPD7</accession>
<evidence type="ECO:0000313" key="2">
    <source>
        <dbReference type="Proteomes" id="UP000297280"/>
    </source>
</evidence>
<comment type="caution">
    <text evidence="1">The sequence shown here is derived from an EMBL/GenBank/DDBJ whole genome shotgun (WGS) entry which is preliminary data.</text>
</comment>
<dbReference type="Proteomes" id="UP000297280">
    <property type="component" value="Unassembled WGS sequence"/>
</dbReference>
<gene>
    <name evidence="1" type="ORF">BPOR_0384g00030</name>
</gene>
<keyword evidence="2" id="KW-1185">Reference proteome</keyword>
<dbReference type="EMBL" id="PQXO01000383">
    <property type="protein sequence ID" value="TGO85564.1"/>
    <property type="molecule type" value="Genomic_DNA"/>
</dbReference>
<protein>
    <submittedName>
        <fullName evidence="1">Uncharacterized protein</fullName>
    </submittedName>
</protein>
<evidence type="ECO:0000313" key="1">
    <source>
        <dbReference type="EMBL" id="TGO85564.1"/>
    </source>
</evidence>
<sequence>MLENTKIVIFPEIHFQRGFPGVSASGTLRATVVECLMLLVVTGSVDGDVKNAGMTRADAKDAKITAITLVRRILAVVF</sequence>